<name>A0A7D5PEK6_9EURY</name>
<keyword evidence="1" id="KW-0812">Transmembrane</keyword>
<keyword evidence="1" id="KW-0472">Membrane</keyword>
<feature type="transmembrane region" description="Helical" evidence="1">
    <location>
        <begin position="540"/>
        <end position="561"/>
    </location>
</feature>
<protein>
    <submittedName>
        <fullName evidence="2">Uncharacterized protein</fullName>
    </submittedName>
</protein>
<feature type="transmembrane region" description="Helical" evidence="1">
    <location>
        <begin position="70"/>
        <end position="92"/>
    </location>
</feature>
<sequence length="571" mass="58444">MNVGHSLRLTRIDVRRMVRKRTDPDSWATSVVSVGLFALLTLGLTAGGVYGGRALGRALASGSLDFVPAATAEAARGFVGVMWIIGVVVFAVRAVGQRGTLTNAEGVLTVVPTVEAYLGLVASEFVYLLIWTLLPAAGAGVGLALGTGTLWPAAGVPLALALGGATVVAAAFALGLGVRHVVTRFPFVARHKTGLIALVFVLYMAAIVSGSLNQAAGVLFEPMAASPVGWYADLGLLGLPNVAADATRAGAVVAGSVGFAAVAAAAGTWVARRHWFADPALAGEDEDDPVESDTAGATSATAAATTDDDWLARRLEAVVDRPTAALAVLAWRRAARAPLKLMYAAYPLFFGTGAFVEILQTGEIPVYLPYALLVFVAWAGGVVFTLNPLGDQGSVLAPTILSEVTGRKFVLAHVLAGLVVAVPVGTVLVGVVAALSPVGAGKTAILVGLSPVAMVVAAGLSVGIGTAFPRFEATNVTRSMEAVVPSPWAFVLFSAHVVLTAVAAVFTGLEGARELGATLIGGIASIVLSTQVSLAPSTLYTVSAVALVVLLLLPALSYRYAVRTFDRYELA</sequence>
<feature type="transmembrane region" description="Helical" evidence="1">
    <location>
        <begin position="194"/>
        <end position="216"/>
    </location>
</feature>
<keyword evidence="1" id="KW-1133">Transmembrane helix</keyword>
<feature type="transmembrane region" description="Helical" evidence="1">
    <location>
        <begin position="26"/>
        <end position="50"/>
    </location>
</feature>
<keyword evidence="3" id="KW-1185">Reference proteome</keyword>
<dbReference type="EMBL" id="CP058909">
    <property type="protein sequence ID" value="QLH81659.1"/>
    <property type="molecule type" value="Genomic_DNA"/>
</dbReference>
<feature type="transmembrane region" description="Helical" evidence="1">
    <location>
        <begin position="366"/>
        <end position="389"/>
    </location>
</feature>
<dbReference type="GeneID" id="56082620"/>
<organism evidence="2 3">
    <name type="scientific">Halosimplex pelagicum</name>
    <dbReference type="NCBI Taxonomy" id="869886"/>
    <lineage>
        <taxon>Archaea</taxon>
        <taxon>Methanobacteriati</taxon>
        <taxon>Methanobacteriota</taxon>
        <taxon>Stenosarchaea group</taxon>
        <taxon>Halobacteria</taxon>
        <taxon>Halobacteriales</taxon>
        <taxon>Haloarculaceae</taxon>
        <taxon>Halosimplex</taxon>
    </lineage>
</organism>
<feature type="transmembrane region" description="Helical" evidence="1">
    <location>
        <begin position="445"/>
        <end position="468"/>
    </location>
</feature>
<dbReference type="AlphaFoldDB" id="A0A7D5PEK6"/>
<evidence type="ECO:0000313" key="3">
    <source>
        <dbReference type="Proteomes" id="UP000509346"/>
    </source>
</evidence>
<evidence type="ECO:0000256" key="1">
    <source>
        <dbReference type="SAM" id="Phobius"/>
    </source>
</evidence>
<dbReference type="OrthoDB" id="293659at2157"/>
<feature type="transmembrane region" description="Helical" evidence="1">
    <location>
        <begin position="125"/>
        <end position="146"/>
    </location>
</feature>
<reference evidence="2 3" key="1">
    <citation type="submission" date="2020-07" db="EMBL/GenBank/DDBJ databases">
        <title>Halosimplex litoreum sp. nov. and Halosimplex rubrum sp. nov., isolated from different salt environments.</title>
        <authorList>
            <person name="Cui H."/>
        </authorList>
    </citation>
    <scope>NUCLEOTIDE SEQUENCE [LARGE SCALE GENOMIC DNA]</scope>
    <source>
        <strain evidence="2 3">R2</strain>
    </source>
</reference>
<dbReference type="Proteomes" id="UP000509346">
    <property type="component" value="Chromosome"/>
</dbReference>
<feature type="transmembrane region" description="Helical" evidence="1">
    <location>
        <begin position="488"/>
        <end position="509"/>
    </location>
</feature>
<dbReference type="RefSeq" id="WP_179921865.1">
    <property type="nucleotide sequence ID" value="NZ_CP058909.1"/>
</dbReference>
<proteinExistence type="predicted"/>
<feature type="transmembrane region" description="Helical" evidence="1">
    <location>
        <begin position="409"/>
        <end position="433"/>
    </location>
</feature>
<feature type="transmembrane region" description="Helical" evidence="1">
    <location>
        <begin position="251"/>
        <end position="271"/>
    </location>
</feature>
<gene>
    <name evidence="2" type="ORF">HZS54_08485</name>
</gene>
<accession>A0A7D5PEK6</accession>
<evidence type="ECO:0000313" key="2">
    <source>
        <dbReference type="EMBL" id="QLH81659.1"/>
    </source>
</evidence>
<feature type="transmembrane region" description="Helical" evidence="1">
    <location>
        <begin position="158"/>
        <end position="182"/>
    </location>
</feature>
<dbReference type="KEGG" id="hpel:HZS54_08485"/>
<feature type="transmembrane region" description="Helical" evidence="1">
    <location>
        <begin position="516"/>
        <end position="534"/>
    </location>
</feature>